<evidence type="ECO:0000313" key="2">
    <source>
        <dbReference type="Proteomes" id="UP000192674"/>
    </source>
</evidence>
<dbReference type="RefSeq" id="WP_084430252.1">
    <property type="nucleotide sequence ID" value="NZ_FWXV01000005.1"/>
</dbReference>
<reference evidence="1 2" key="1">
    <citation type="submission" date="2017-04" db="EMBL/GenBank/DDBJ databases">
        <authorList>
            <person name="Afonso C.L."/>
            <person name="Miller P.J."/>
            <person name="Scott M.A."/>
            <person name="Spackman E."/>
            <person name="Goraichik I."/>
            <person name="Dimitrov K.M."/>
            <person name="Suarez D.L."/>
            <person name="Swayne D.E."/>
        </authorList>
    </citation>
    <scope>NUCLEOTIDE SEQUENCE [LARGE SCALE GENOMIC DNA]</scope>
    <source>
        <strain evidence="1 2">DSM 43828</strain>
    </source>
</reference>
<dbReference type="EMBL" id="FWXV01000005">
    <property type="protein sequence ID" value="SMD19286.1"/>
    <property type="molecule type" value="Genomic_DNA"/>
</dbReference>
<accession>A0A1W2FCH4</accession>
<keyword evidence="2" id="KW-1185">Reference proteome</keyword>
<evidence type="ECO:0008006" key="3">
    <source>
        <dbReference type="Google" id="ProtNLM"/>
    </source>
</evidence>
<evidence type="ECO:0000313" key="1">
    <source>
        <dbReference type="EMBL" id="SMD19286.1"/>
    </source>
</evidence>
<name>A0A1W2FCH4_KIBAR</name>
<proteinExistence type="predicted"/>
<dbReference type="OrthoDB" id="3436761at2"/>
<organism evidence="1 2">
    <name type="scientific">Kibdelosporangium aridum</name>
    <dbReference type="NCBI Taxonomy" id="2030"/>
    <lineage>
        <taxon>Bacteria</taxon>
        <taxon>Bacillati</taxon>
        <taxon>Actinomycetota</taxon>
        <taxon>Actinomycetes</taxon>
        <taxon>Pseudonocardiales</taxon>
        <taxon>Pseudonocardiaceae</taxon>
        <taxon>Kibdelosporangium</taxon>
    </lineage>
</organism>
<dbReference type="Proteomes" id="UP000192674">
    <property type="component" value="Unassembled WGS sequence"/>
</dbReference>
<protein>
    <recommendedName>
        <fullName evidence="3">DUF4267 domain-containing protein</fullName>
    </recommendedName>
</protein>
<dbReference type="AlphaFoldDB" id="A0A1W2FCH4"/>
<sequence>MTVTAARLLGAVTAAYSAALLVKPELLAKPAGLPASSATDVLIRSIGGRDTALGLGMLFARPGPALRSVLWARTAADLTDAVAFGATLTDRNRRLKVVAVATTWAVLCGVTAALT</sequence>
<gene>
    <name evidence="1" type="ORF">SAMN05661093_06094</name>
</gene>